<dbReference type="InterPro" id="IPR001128">
    <property type="entry name" value="Cyt_P450"/>
</dbReference>
<dbReference type="SUPFAM" id="SSF48264">
    <property type="entry name" value="Cytochrome P450"/>
    <property type="match status" value="1"/>
</dbReference>
<accession>A0A811MEW4</accession>
<dbReference type="GO" id="GO:0020037">
    <property type="term" value="F:heme binding"/>
    <property type="evidence" value="ECO:0007669"/>
    <property type="project" value="InterPro"/>
</dbReference>
<keyword evidence="3" id="KW-0408">Iron</keyword>
<evidence type="ECO:0000256" key="1">
    <source>
        <dbReference type="ARBA" id="ARBA00010617"/>
    </source>
</evidence>
<evidence type="ECO:0000256" key="2">
    <source>
        <dbReference type="ARBA" id="ARBA00022723"/>
    </source>
</evidence>
<dbReference type="PRINTS" id="PR00463">
    <property type="entry name" value="EP450I"/>
</dbReference>
<dbReference type="GO" id="GO:0005506">
    <property type="term" value="F:iron ion binding"/>
    <property type="evidence" value="ECO:0007669"/>
    <property type="project" value="InterPro"/>
</dbReference>
<dbReference type="GO" id="GO:0016705">
    <property type="term" value="F:oxidoreductase activity, acting on paired donors, with incorporation or reduction of molecular oxygen"/>
    <property type="evidence" value="ECO:0007669"/>
    <property type="project" value="InterPro"/>
</dbReference>
<dbReference type="InterPro" id="IPR002401">
    <property type="entry name" value="Cyt_P450_E_grp-I"/>
</dbReference>
<comment type="similarity">
    <text evidence="1">Belongs to the cytochrome P450 family.</text>
</comment>
<dbReference type="GO" id="GO:0004497">
    <property type="term" value="F:monooxygenase activity"/>
    <property type="evidence" value="ECO:0007669"/>
    <property type="project" value="InterPro"/>
</dbReference>
<dbReference type="AlphaFoldDB" id="A0A811MEW4"/>
<keyword evidence="2" id="KW-0479">Metal-binding</keyword>
<gene>
    <name evidence="4" type="ORF">NCGR_LOCUS1833</name>
</gene>
<dbReference type="Pfam" id="PF00067">
    <property type="entry name" value="p450"/>
    <property type="match status" value="1"/>
</dbReference>
<sequence>MTTTTFFYRRLGLQLCPSWPGHLHLVGSLLHVSLHRLARKHGSDVMLLRLGAMPVLVVSSPRAAEAVLRTHDRVCASRPYSLMAEVVMYGPSDVGFVPYGDYWRRARKLITTHLLTVRRVQALRLAREQEVSAVMARIGEAAAAGAAVDMGELLGSFTDDLACRAVMGKSFGGEGRNKLFRELVSDTSPLLGGFNVEEFFPFLARFGVLSRAVRAKSERLRRRWGEQLDRLIEDHESTATASNPSKDDEDDIIHILLSVRHEYGLTREQMKAILLDVFFGGIGTGAAALEFTVAELMRNPHVTRKLQAETISGSLSSALLHFYHSSNVRMLDFFSFLSSVALCFGPQ</sequence>
<dbReference type="Proteomes" id="UP000604825">
    <property type="component" value="Unassembled WGS sequence"/>
</dbReference>
<reference evidence="4" key="1">
    <citation type="submission" date="2020-10" db="EMBL/GenBank/DDBJ databases">
        <authorList>
            <person name="Han B."/>
            <person name="Lu T."/>
            <person name="Zhao Q."/>
            <person name="Huang X."/>
            <person name="Zhao Y."/>
        </authorList>
    </citation>
    <scope>NUCLEOTIDE SEQUENCE</scope>
</reference>
<comment type="caution">
    <text evidence="4">The sequence shown here is derived from an EMBL/GenBank/DDBJ whole genome shotgun (WGS) entry which is preliminary data.</text>
</comment>
<evidence type="ECO:0000313" key="5">
    <source>
        <dbReference type="Proteomes" id="UP000604825"/>
    </source>
</evidence>
<evidence type="ECO:0000256" key="3">
    <source>
        <dbReference type="ARBA" id="ARBA00023004"/>
    </source>
</evidence>
<dbReference type="Gene3D" id="1.10.630.10">
    <property type="entry name" value="Cytochrome P450"/>
    <property type="match status" value="1"/>
</dbReference>
<evidence type="ECO:0000313" key="4">
    <source>
        <dbReference type="EMBL" id="CAD6203690.1"/>
    </source>
</evidence>
<protein>
    <submittedName>
        <fullName evidence="4">Uncharacterized protein</fullName>
    </submittedName>
</protein>
<dbReference type="EMBL" id="CAJGYO010000001">
    <property type="protein sequence ID" value="CAD6203690.1"/>
    <property type="molecule type" value="Genomic_DNA"/>
</dbReference>
<proteinExistence type="inferred from homology"/>
<dbReference type="OrthoDB" id="1470350at2759"/>
<keyword evidence="5" id="KW-1185">Reference proteome</keyword>
<dbReference type="PANTHER" id="PTHR47955">
    <property type="entry name" value="CYTOCHROME P450 FAMILY 71 PROTEIN"/>
    <property type="match status" value="1"/>
</dbReference>
<dbReference type="PANTHER" id="PTHR47955:SF14">
    <property type="entry name" value="OS01G0543600 PROTEIN"/>
    <property type="match status" value="1"/>
</dbReference>
<name>A0A811MEW4_9POAL</name>
<organism evidence="4 5">
    <name type="scientific">Miscanthus lutarioriparius</name>
    <dbReference type="NCBI Taxonomy" id="422564"/>
    <lineage>
        <taxon>Eukaryota</taxon>
        <taxon>Viridiplantae</taxon>
        <taxon>Streptophyta</taxon>
        <taxon>Embryophyta</taxon>
        <taxon>Tracheophyta</taxon>
        <taxon>Spermatophyta</taxon>
        <taxon>Magnoliopsida</taxon>
        <taxon>Liliopsida</taxon>
        <taxon>Poales</taxon>
        <taxon>Poaceae</taxon>
        <taxon>PACMAD clade</taxon>
        <taxon>Panicoideae</taxon>
        <taxon>Andropogonodae</taxon>
        <taxon>Andropogoneae</taxon>
        <taxon>Saccharinae</taxon>
        <taxon>Miscanthus</taxon>
    </lineage>
</organism>
<dbReference type="InterPro" id="IPR036396">
    <property type="entry name" value="Cyt_P450_sf"/>
</dbReference>